<gene>
    <name evidence="1" type="ORF">AOQ71_30460</name>
</gene>
<dbReference type="EMBL" id="LJYG01000108">
    <property type="protein sequence ID" value="KRQ03089.1"/>
    <property type="molecule type" value="Genomic_DNA"/>
</dbReference>
<dbReference type="Gene3D" id="1.10.10.60">
    <property type="entry name" value="Homeodomain-like"/>
    <property type="match status" value="1"/>
</dbReference>
<keyword evidence="2" id="KW-1185">Reference proteome</keyword>
<evidence type="ECO:0000313" key="1">
    <source>
        <dbReference type="EMBL" id="KRQ03089.1"/>
    </source>
</evidence>
<reference evidence="1 2" key="1">
    <citation type="submission" date="2015-09" db="EMBL/GenBank/DDBJ databases">
        <title>Draft Genome Sequence of Bradyrhizobium manausense Strain BR 3351T, a Novel Symbiotic Nitrogen-Fixing Alphaproteobacterium Isolated from Brazilian Amazon Rain Forest.</title>
        <authorList>
            <person name="De Araujo J.L."/>
            <person name="Zilli J.E."/>
        </authorList>
    </citation>
    <scope>NUCLEOTIDE SEQUENCE [LARGE SCALE GENOMIC DNA]</scope>
    <source>
        <strain evidence="1 2">BR3351</strain>
    </source>
</reference>
<proteinExistence type="predicted"/>
<protein>
    <submittedName>
        <fullName evidence="1">Uncharacterized protein</fullName>
    </submittedName>
</protein>
<accession>A0A0R3D0A8</accession>
<dbReference type="STRING" id="989370.AOQ71_30460"/>
<dbReference type="AlphaFoldDB" id="A0A0R3D0A8"/>
<evidence type="ECO:0000313" key="2">
    <source>
        <dbReference type="Proteomes" id="UP000051936"/>
    </source>
</evidence>
<name>A0A0R3D0A8_9BRAD</name>
<dbReference type="RefSeq" id="WP_057754777.1">
    <property type="nucleotide sequence ID" value="NZ_LJYG01000108.1"/>
</dbReference>
<dbReference type="Proteomes" id="UP000051936">
    <property type="component" value="Unassembled WGS sequence"/>
</dbReference>
<organism evidence="1 2">
    <name type="scientific">Bradyrhizobium manausense</name>
    <dbReference type="NCBI Taxonomy" id="989370"/>
    <lineage>
        <taxon>Bacteria</taxon>
        <taxon>Pseudomonadati</taxon>
        <taxon>Pseudomonadota</taxon>
        <taxon>Alphaproteobacteria</taxon>
        <taxon>Hyphomicrobiales</taxon>
        <taxon>Nitrobacteraceae</taxon>
        <taxon>Bradyrhizobium</taxon>
    </lineage>
</organism>
<sequence length="298" mass="32315">MSAFASQFEAIITRVAAGEPLTATLRALSLPGKSGFDAWLRRHPDLRARLDAARPLSGQALVRAKFDNILAAIRDGATAEGAVESFGGTGTSFFKVIKSDKALKARFVAATASREDGENAIGKSATGRWSEADFTRALDALRAEPKVGMQRVLTDGYPTPFLVLDKARRDPAFRERLVAVVGERAKRRTGLRKAAPRVYEDGLLRRALLQLDLFRIANKTFAGLDPADREDCTSEAICAALDGEITIDEIKTKGRKLARARVFGSVAWPVSLDAPHFDTRNAEPLGALLATPCPIVHY</sequence>
<comment type="caution">
    <text evidence="1">The sequence shown here is derived from an EMBL/GenBank/DDBJ whole genome shotgun (WGS) entry which is preliminary data.</text>
</comment>